<evidence type="ECO:0000256" key="8">
    <source>
        <dbReference type="RuleBase" id="RU368017"/>
    </source>
</evidence>
<keyword evidence="1 8" id="KW-0813">Transport</keyword>
<evidence type="ECO:0000313" key="9">
    <source>
        <dbReference type="EMBL" id="ORX66758.1"/>
    </source>
</evidence>
<comment type="similarity">
    <text evidence="8">Belongs to the eukaryotic ATPase B chain family.</text>
</comment>
<keyword evidence="2 8" id="KW-0138">CF(0)</keyword>
<dbReference type="InterPro" id="IPR013837">
    <property type="entry name" value="ATP_synth_F0_suB"/>
</dbReference>
<evidence type="ECO:0000256" key="6">
    <source>
        <dbReference type="ARBA" id="ARBA00023128"/>
    </source>
</evidence>
<dbReference type="Pfam" id="PF05405">
    <property type="entry name" value="Mt_ATP-synt_B"/>
    <property type="match status" value="1"/>
</dbReference>
<dbReference type="SUPFAM" id="SSF161060">
    <property type="entry name" value="ATP synthase B chain-like"/>
    <property type="match status" value="1"/>
</dbReference>
<dbReference type="Proteomes" id="UP000193922">
    <property type="component" value="Unassembled WGS sequence"/>
</dbReference>
<proteinExistence type="inferred from homology"/>
<dbReference type="EMBL" id="MCFD01000014">
    <property type="protein sequence ID" value="ORX66758.1"/>
    <property type="molecule type" value="Genomic_DNA"/>
</dbReference>
<keyword evidence="3 8" id="KW-0375">Hydrogen ion transport</keyword>
<dbReference type="GO" id="GO:0005743">
    <property type="term" value="C:mitochondrial inner membrane"/>
    <property type="evidence" value="ECO:0007669"/>
    <property type="project" value="UniProtKB-SubCell"/>
</dbReference>
<evidence type="ECO:0000313" key="10">
    <source>
        <dbReference type="Proteomes" id="UP000193922"/>
    </source>
</evidence>
<dbReference type="STRING" id="61395.A0A1Y1VZR5"/>
<gene>
    <name evidence="9" type="ORF">DL89DRAFT_249086</name>
</gene>
<evidence type="ECO:0000256" key="5">
    <source>
        <dbReference type="ARBA" id="ARBA00023065"/>
    </source>
</evidence>
<evidence type="ECO:0000256" key="2">
    <source>
        <dbReference type="ARBA" id="ARBA00022547"/>
    </source>
</evidence>
<accession>A0A1Y1VZR5</accession>
<protein>
    <recommendedName>
        <fullName evidence="8">ATP synthase subunit 4</fullName>
    </recommendedName>
</protein>
<dbReference type="PANTHER" id="PTHR12733">
    <property type="entry name" value="MITOCHONDRIAL ATP SYNTHASE B CHAIN"/>
    <property type="match status" value="1"/>
</dbReference>
<keyword evidence="10" id="KW-1185">Reference proteome</keyword>
<evidence type="ECO:0000256" key="3">
    <source>
        <dbReference type="ARBA" id="ARBA00022781"/>
    </source>
</evidence>
<dbReference type="InterPro" id="IPR008688">
    <property type="entry name" value="ATP_synth_Bsub_B/MI25"/>
</dbReference>
<keyword evidence="4 8" id="KW-0999">Mitochondrion inner membrane</keyword>
<comment type="subunit">
    <text evidence="8">F-type ATPases have 2 components, CF(1) - the catalytic core - and CF(0) - the membrane proton channel. In yeast, the dimeric form of ATP synthase consists of 17 polypeptides: alpha, beta, gamma, delta, epsilon, 4 (B), 5 (OSCP), 6 (A), 8, 9 (C), d, E (Tim11), f, g, h, i/j and k.</text>
</comment>
<comment type="subcellular location">
    <subcellularLocation>
        <location evidence="8">Mitochondrion</location>
    </subcellularLocation>
    <subcellularLocation>
        <location evidence="8">Mitochondrion inner membrane</location>
    </subcellularLocation>
</comment>
<dbReference type="GO" id="GO:0045259">
    <property type="term" value="C:proton-transporting ATP synthase complex"/>
    <property type="evidence" value="ECO:0007669"/>
    <property type="project" value="UniProtKB-KW"/>
</dbReference>
<keyword evidence="7 8" id="KW-0472">Membrane</keyword>
<evidence type="ECO:0000256" key="7">
    <source>
        <dbReference type="ARBA" id="ARBA00023136"/>
    </source>
</evidence>
<keyword evidence="5 8" id="KW-0406">Ion transport</keyword>
<reference evidence="9 10" key="1">
    <citation type="submission" date="2016-07" db="EMBL/GenBank/DDBJ databases">
        <title>Pervasive Adenine N6-methylation of Active Genes in Fungi.</title>
        <authorList>
            <consortium name="DOE Joint Genome Institute"/>
            <person name="Mondo S.J."/>
            <person name="Dannebaum R.O."/>
            <person name="Kuo R.C."/>
            <person name="Labutti K."/>
            <person name="Haridas S."/>
            <person name="Kuo A."/>
            <person name="Salamov A."/>
            <person name="Ahrendt S.R."/>
            <person name="Lipzen A."/>
            <person name="Sullivan W."/>
            <person name="Andreopoulos W.B."/>
            <person name="Clum A."/>
            <person name="Lindquist E."/>
            <person name="Daum C."/>
            <person name="Ramamoorthy G.K."/>
            <person name="Gryganskyi A."/>
            <person name="Culley D."/>
            <person name="Magnuson J.K."/>
            <person name="James T.Y."/>
            <person name="O'Malley M.A."/>
            <person name="Stajich J.E."/>
            <person name="Spatafora J.W."/>
            <person name="Visel A."/>
            <person name="Grigoriev I.V."/>
        </authorList>
    </citation>
    <scope>NUCLEOTIDE SEQUENCE [LARGE SCALE GENOMIC DNA]</scope>
    <source>
        <strain evidence="9 10">ATCC 12442</strain>
    </source>
</reference>
<evidence type="ECO:0000256" key="1">
    <source>
        <dbReference type="ARBA" id="ARBA00022448"/>
    </source>
</evidence>
<dbReference type="AlphaFoldDB" id="A0A1Y1VZR5"/>
<dbReference type="PANTHER" id="PTHR12733:SF3">
    <property type="entry name" value="ATP SYNTHASE F(0) COMPLEX SUBUNIT B1, MITOCHONDRIAL"/>
    <property type="match status" value="1"/>
</dbReference>
<evidence type="ECO:0000256" key="4">
    <source>
        <dbReference type="ARBA" id="ARBA00022792"/>
    </source>
</evidence>
<dbReference type="RefSeq" id="XP_040740717.1">
    <property type="nucleotide sequence ID" value="XM_040885154.1"/>
</dbReference>
<dbReference type="GeneID" id="63801802"/>
<organism evidence="9 10">
    <name type="scientific">Linderina pennispora</name>
    <dbReference type="NCBI Taxonomy" id="61395"/>
    <lineage>
        <taxon>Eukaryota</taxon>
        <taxon>Fungi</taxon>
        <taxon>Fungi incertae sedis</taxon>
        <taxon>Zoopagomycota</taxon>
        <taxon>Kickxellomycotina</taxon>
        <taxon>Kickxellomycetes</taxon>
        <taxon>Kickxellales</taxon>
        <taxon>Kickxellaceae</taxon>
        <taxon>Linderina</taxon>
    </lineage>
</organism>
<keyword evidence="6 8" id="KW-0496">Mitochondrion</keyword>
<dbReference type="OrthoDB" id="67388at2759"/>
<sequence length="240" mass="26285">MALRLASKNLPALAQRAVAMRVSPAAFNAIRAYSTEKEGRVAPADKANSIIDMFPGESLVAKTGYLAGATGLTALLIAKEIYVVNEETILLVAFGSILAVLYKVIKEPYKSWADSQLQAIQDLLVNARSEHKSAVLEQIEAKSKLKDIVSYTKSLFGMSKEIATMNAEAFELQQKVALNSEIKSVLDSWVRYESSVRENEQKALAENVINKVRSQLASPKTQDEIIAQCLRDIQAIAKAN</sequence>
<dbReference type="Gene3D" id="1.20.5.2210">
    <property type="match status" value="1"/>
</dbReference>
<comment type="function">
    <text evidence="8">Subunit b, of the mitochondrial membrane ATP synthase complex (F(1)F(0) ATP synthase or Complex V) that produces ATP from ADP in the presence of a proton gradient across the membrane which is generated by electron transport complexes of the respiratory chain. ATP synthase complex consist of a soluble F(1) head domain - the catalytic core - and a membrane F(1) domain - the membrane proton channel. These two domains are linked by a central stalk rotating inside the F(1) region and a stationary peripheral stalk. During catalysis, ATP synthesis in the catalytic domain of F(1) is coupled via a rotary mechanism of the central stalk subunits to proton translocation. In vivo, can only synthesize ATP although its ATP hydrolase activity can be activated artificially in vitro. Part of the complex F(0) domain. Part of the complex F(0) domain and the peripheric stalk, which acts as a stator to hold the catalytic alpha(3)beta(3) subcomplex and subunit a/ATP6 static relative to the rotary elements.</text>
</comment>
<dbReference type="GO" id="GO:0046933">
    <property type="term" value="F:proton-transporting ATP synthase activity, rotational mechanism"/>
    <property type="evidence" value="ECO:0007669"/>
    <property type="project" value="TreeGrafter"/>
</dbReference>
<comment type="caution">
    <text evidence="9">The sequence shown here is derived from an EMBL/GenBank/DDBJ whole genome shotgun (WGS) entry which is preliminary data.</text>
</comment>
<name>A0A1Y1VZR5_9FUNG</name>